<evidence type="ECO:0000313" key="1">
    <source>
        <dbReference type="EMBL" id="VEN72987.1"/>
    </source>
</evidence>
<sequence>MHTIYVRTLKRADHTVFCVSDGQKTYFDPQFNRAIPYSSGQQVKRSIMDRLSTELNETPAPVTFLSDVTKKNEITEGEVFGTCDPSYFDQLLGGWMKAVKDGKEKTVKRRSPFSISAMRALHPLLAGVHKENITFDRSGRSNNKVIVRDPKGNELSEDDIKNLLQDKDRSLVRKWIPNNKTVTGLFVQDIAIDLRRLFCVNLDPYEPEINQKTEEKLKENGWIETKNIFGDCLLAPIETREKLIPAISKAIFNWQITSNQSRTFSLMETLAVAISHNANKIASSIRGKLSEENENRAVPVIEEHLDGVDMFITLAADGYVITNSEKADALDLAEQNILERMEKFDYTNQLNGPGQV</sequence>
<evidence type="ECO:0008006" key="2">
    <source>
        <dbReference type="Google" id="ProtNLM"/>
    </source>
</evidence>
<organism evidence="1">
    <name type="scientific">uncultured Desulfobacteraceae bacterium</name>
    <dbReference type="NCBI Taxonomy" id="218296"/>
    <lineage>
        <taxon>Bacteria</taxon>
        <taxon>Pseudomonadati</taxon>
        <taxon>Thermodesulfobacteriota</taxon>
        <taxon>Desulfobacteria</taxon>
        <taxon>Desulfobacterales</taxon>
        <taxon>Desulfobacteraceae</taxon>
        <taxon>environmental samples</taxon>
    </lineage>
</organism>
<dbReference type="AlphaFoldDB" id="A0A484HER5"/>
<name>A0A484HER5_9BACT</name>
<protein>
    <recommendedName>
        <fullName evidence="2">CRISPR-associated protein Cas7</fullName>
    </recommendedName>
</protein>
<gene>
    <name evidence="1" type="ORF">EPICR_100030</name>
</gene>
<dbReference type="EMBL" id="CAACVI010000002">
    <property type="protein sequence ID" value="VEN72987.1"/>
    <property type="molecule type" value="Genomic_DNA"/>
</dbReference>
<reference evidence="1" key="1">
    <citation type="submission" date="2019-01" db="EMBL/GenBank/DDBJ databases">
        <authorList>
            <consortium name="Genoscope - CEA"/>
            <person name="William W."/>
        </authorList>
    </citation>
    <scope>NUCLEOTIDE SEQUENCE</scope>
    <source>
        <strain evidence="1">CR-1</strain>
    </source>
</reference>
<proteinExistence type="predicted"/>
<accession>A0A484HER5</accession>